<dbReference type="AlphaFoldDB" id="A0A0M3HVD8"/>
<dbReference type="Proteomes" id="UP000036681">
    <property type="component" value="Unplaced"/>
</dbReference>
<organism evidence="1 2">
    <name type="scientific">Ascaris lumbricoides</name>
    <name type="common">Giant roundworm</name>
    <dbReference type="NCBI Taxonomy" id="6252"/>
    <lineage>
        <taxon>Eukaryota</taxon>
        <taxon>Metazoa</taxon>
        <taxon>Ecdysozoa</taxon>
        <taxon>Nematoda</taxon>
        <taxon>Chromadorea</taxon>
        <taxon>Rhabditida</taxon>
        <taxon>Spirurina</taxon>
        <taxon>Ascaridomorpha</taxon>
        <taxon>Ascaridoidea</taxon>
        <taxon>Ascarididae</taxon>
        <taxon>Ascaris</taxon>
    </lineage>
</organism>
<evidence type="ECO:0000313" key="1">
    <source>
        <dbReference type="Proteomes" id="UP000036681"/>
    </source>
</evidence>
<dbReference type="WBParaSite" id="ALUE_0000689701-mRNA-1">
    <property type="protein sequence ID" value="ALUE_0000689701-mRNA-1"/>
    <property type="gene ID" value="ALUE_0000689701"/>
</dbReference>
<reference evidence="2" key="1">
    <citation type="submission" date="2017-02" db="UniProtKB">
        <authorList>
            <consortium name="WormBaseParasite"/>
        </authorList>
    </citation>
    <scope>IDENTIFICATION</scope>
</reference>
<name>A0A0M3HVD8_ASCLU</name>
<keyword evidence="1" id="KW-1185">Reference proteome</keyword>
<protein>
    <submittedName>
        <fullName evidence="2">MOSC domain-containing protein</fullName>
    </submittedName>
</protein>
<sequence>KGKVCGDTIDIIDGRPVGASRVSFGRQSSEHQIFLQDVEIFEAMIDACFVSSPSLQHFLSNRIISKPLLTDIFIYPVKSCSSIRVER</sequence>
<evidence type="ECO:0000313" key="2">
    <source>
        <dbReference type="WBParaSite" id="ALUE_0000689701-mRNA-1"/>
    </source>
</evidence>
<proteinExistence type="predicted"/>
<accession>A0A0M3HVD8</accession>